<organism evidence="1 2">
    <name type="scientific">Leptotrichia hofstadii</name>
    <dbReference type="NCBI Taxonomy" id="157688"/>
    <lineage>
        <taxon>Bacteria</taxon>
        <taxon>Fusobacteriati</taxon>
        <taxon>Fusobacteriota</taxon>
        <taxon>Fusobacteriia</taxon>
        <taxon>Fusobacteriales</taxon>
        <taxon>Leptotrichiaceae</taxon>
        <taxon>Leptotrichia</taxon>
    </lineage>
</organism>
<dbReference type="EMBL" id="AP019825">
    <property type="protein sequence ID" value="BBM39803.1"/>
    <property type="molecule type" value="Genomic_DNA"/>
</dbReference>
<evidence type="ECO:0000313" key="2">
    <source>
        <dbReference type="Proteomes" id="UP000321892"/>
    </source>
</evidence>
<protein>
    <submittedName>
        <fullName evidence="1">Uncharacterized protein</fullName>
    </submittedName>
</protein>
<dbReference type="KEGG" id="lhf:JCM16775_p2028"/>
<dbReference type="RefSeq" id="WP_232052998.1">
    <property type="nucleotide sequence ID" value="NZ_AP019825.1"/>
</dbReference>
<accession>A0A510JQ73</accession>
<dbReference type="AlphaFoldDB" id="A0A510JQ73"/>
<geneLocation type="plasmid" evidence="2">
    <name>pjcm16775-2 dna</name>
</geneLocation>
<evidence type="ECO:0000313" key="1">
    <source>
        <dbReference type="EMBL" id="BBM39803.1"/>
    </source>
</evidence>
<keyword evidence="1" id="KW-0614">Plasmid</keyword>
<sequence length="190" mass="22023">MKNCRCFFRVSRILLKKYGRNYLVSSRLAEILGLQFGGNIQDIGNKTKGKFYYDNVTKFYYECIADTNLTYNDVTKFRAISNKPISDRIEDFSKTETKFMAEKGITLSKKEFSDSYLGQQLLSDRLLAQRNCLSYIASRVSSKRKYFCPSFFWNSNNSGTIRIGTDGRITWESSINFQGTIYANVSYFIK</sequence>
<dbReference type="Proteomes" id="UP000321892">
    <property type="component" value="Plasmid pjcm16775-2 dna"/>
</dbReference>
<keyword evidence="2" id="KW-1185">Reference proteome</keyword>
<proteinExistence type="predicted"/>
<name>A0A510JQ73_9FUSO</name>
<gene>
    <name evidence="1" type="ORF">JCM16775_p2028</name>
</gene>
<reference evidence="1 2" key="1">
    <citation type="submission" date="2019-07" db="EMBL/GenBank/DDBJ databases">
        <title>Complete Genome Sequence of Leptotrichia hofstadii Strain JCM16775.</title>
        <authorList>
            <person name="Watanabe S."/>
            <person name="Cui L."/>
        </authorList>
    </citation>
    <scope>NUCLEOTIDE SEQUENCE [LARGE SCALE GENOMIC DNA]</scope>
    <source>
        <strain evidence="1 2">JCM16775</strain>
        <plasmid evidence="2">pjcm16775-2 dna</plasmid>
    </source>
</reference>